<dbReference type="EMBL" id="JAUNZN010000001">
    <property type="protein sequence ID" value="KAK4832073.1"/>
    <property type="molecule type" value="Genomic_DNA"/>
</dbReference>
<feature type="region of interest" description="Disordered" evidence="1">
    <location>
        <begin position="166"/>
        <end position="224"/>
    </location>
</feature>
<dbReference type="PANTHER" id="PTHR48195">
    <property type="entry name" value="FRIEND VIRUS SUSCEPTIBILITY PROTEIN 1"/>
    <property type="match status" value="1"/>
</dbReference>
<comment type="caution">
    <text evidence="2">The sequence shown here is derived from an EMBL/GenBank/DDBJ whole genome shotgun (WGS) entry which is preliminary data.</text>
</comment>
<organism evidence="2 3">
    <name type="scientific">Mycteria americana</name>
    <name type="common">Wood stork</name>
    <dbReference type="NCBI Taxonomy" id="33587"/>
    <lineage>
        <taxon>Eukaryota</taxon>
        <taxon>Metazoa</taxon>
        <taxon>Chordata</taxon>
        <taxon>Craniata</taxon>
        <taxon>Vertebrata</taxon>
        <taxon>Euteleostomi</taxon>
        <taxon>Archelosauria</taxon>
        <taxon>Archosauria</taxon>
        <taxon>Dinosauria</taxon>
        <taxon>Saurischia</taxon>
        <taxon>Theropoda</taxon>
        <taxon>Coelurosauria</taxon>
        <taxon>Aves</taxon>
        <taxon>Neognathae</taxon>
        <taxon>Neoaves</taxon>
        <taxon>Aequornithes</taxon>
        <taxon>Ciconiiformes</taxon>
        <taxon>Ciconiidae</taxon>
        <taxon>Mycteria</taxon>
    </lineage>
</organism>
<reference evidence="2 3" key="1">
    <citation type="journal article" date="2023" name="J. Hered.">
        <title>Chromosome-level genome of the wood stork (Mycteria americana) provides insight into avian chromosome evolution.</title>
        <authorList>
            <person name="Flamio R. Jr."/>
            <person name="Ramstad K.M."/>
        </authorList>
    </citation>
    <scope>NUCLEOTIDE SEQUENCE [LARGE SCALE GENOMIC DNA]</scope>
    <source>
        <strain evidence="2">JAX WOST 10</strain>
    </source>
</reference>
<dbReference type="AlphaFoldDB" id="A0AAN7PVG6"/>
<dbReference type="GO" id="GO:0009615">
    <property type="term" value="P:response to virus"/>
    <property type="evidence" value="ECO:0007669"/>
    <property type="project" value="TreeGrafter"/>
</dbReference>
<accession>A0AAN7PVG6</accession>
<gene>
    <name evidence="2" type="ORF">QYF61_020629</name>
</gene>
<feature type="compositionally biased region" description="Low complexity" evidence="1">
    <location>
        <begin position="166"/>
        <end position="177"/>
    </location>
</feature>
<dbReference type="InterPro" id="IPR053270">
    <property type="entry name" value="Fv1_restriction_factor"/>
</dbReference>
<dbReference type="GO" id="GO:0005794">
    <property type="term" value="C:Golgi apparatus"/>
    <property type="evidence" value="ECO:0007669"/>
    <property type="project" value="TreeGrafter"/>
</dbReference>
<keyword evidence="3" id="KW-1185">Reference proteome</keyword>
<feature type="compositionally biased region" description="Acidic residues" evidence="1">
    <location>
        <begin position="206"/>
        <end position="216"/>
    </location>
</feature>
<sequence>MAGGYVGVLGSGSQSLGPALEDSILQQKWPDMAWVNKKFKNIIQRAVPRLDSYEWQGVWDSMGKCLSYWTPPVFWNFTPEQAQNPEKLVKYKVCCHSGNSRETQIIATCWGLAHAYRALFNTIQCSQGEEKVSGSDDKVTGTTATPLSPATYIAVTPTPVTDIAVTPAPATGTATEPGNQPVPVSVAPTPKKKSWREDENAGPSQGEEEEEEELVNEMETTRSLSLSELRDMQEDFSRRPGKHIVTWLLQCWDNRASSLELEEGIDKAIGKGAQALSLWRQLPSAMKEKHPFKEDVIYHPGKWTTTERGIQRVRELAMLEVIYGDLDNKQVSKDPDEVWCIRPMWQKLVQSAPALYANSLAVMTWKEGEGPTVDEAASQLWEYEESISFSLVSAVEKLVQQLKEDRSYSPPVRTCISAIRSQLCSAQERGYRGYTGYPVVLPV</sequence>
<evidence type="ECO:0000256" key="1">
    <source>
        <dbReference type="SAM" id="MobiDB-lite"/>
    </source>
</evidence>
<evidence type="ECO:0000313" key="2">
    <source>
        <dbReference type="EMBL" id="KAK4832073.1"/>
    </source>
</evidence>
<protein>
    <submittedName>
        <fullName evidence="2">Uncharacterized protein</fullName>
    </submittedName>
</protein>
<dbReference type="Proteomes" id="UP001333110">
    <property type="component" value="Unassembled WGS sequence"/>
</dbReference>
<evidence type="ECO:0000313" key="3">
    <source>
        <dbReference type="Proteomes" id="UP001333110"/>
    </source>
</evidence>
<name>A0AAN7PVG6_MYCAM</name>
<dbReference type="PANTHER" id="PTHR48195:SF2">
    <property type="entry name" value="FRIEND VIRUS SUSCEPTIBILITY PROTEIN 1"/>
    <property type="match status" value="1"/>
</dbReference>
<proteinExistence type="predicted"/>